<keyword evidence="3" id="KW-1185">Reference proteome</keyword>
<dbReference type="OrthoDB" id="8236974at2"/>
<feature type="region of interest" description="Disordered" evidence="1">
    <location>
        <begin position="67"/>
        <end position="98"/>
    </location>
</feature>
<evidence type="ECO:0000313" key="3">
    <source>
        <dbReference type="Proteomes" id="UP000231070"/>
    </source>
</evidence>
<organism evidence="2 3">
    <name type="scientific">Pleomorphomonas carboxyditropha</name>
    <dbReference type="NCBI Taxonomy" id="2023338"/>
    <lineage>
        <taxon>Bacteria</taxon>
        <taxon>Pseudomonadati</taxon>
        <taxon>Pseudomonadota</taxon>
        <taxon>Alphaproteobacteria</taxon>
        <taxon>Hyphomicrobiales</taxon>
        <taxon>Pleomorphomonadaceae</taxon>
        <taxon>Pleomorphomonas</taxon>
    </lineage>
</organism>
<dbReference type="Proteomes" id="UP000231070">
    <property type="component" value="Unassembled WGS sequence"/>
</dbReference>
<evidence type="ECO:0000256" key="1">
    <source>
        <dbReference type="SAM" id="MobiDB-lite"/>
    </source>
</evidence>
<accession>A0A2G9WY92</accession>
<dbReference type="AlphaFoldDB" id="A0A2G9WY92"/>
<gene>
    <name evidence="2" type="ORF">CJ014_10135</name>
</gene>
<evidence type="ECO:0000313" key="2">
    <source>
        <dbReference type="EMBL" id="PIO99653.1"/>
    </source>
</evidence>
<name>A0A2G9WY92_9HYPH</name>
<reference evidence="2 3" key="1">
    <citation type="submission" date="2017-08" db="EMBL/GenBank/DDBJ databases">
        <title>Pleomorphomonas carboxidotrophicus sp. nov., a new mesophilic hydrogenogenic carboxidotroph.</title>
        <authorList>
            <person name="Esquivel-Elizondo S."/>
            <person name="Krajmalnik-Brown R."/>
            <person name="Maldonado J."/>
        </authorList>
    </citation>
    <scope>NUCLEOTIDE SEQUENCE [LARGE SCALE GENOMIC DNA]</scope>
    <source>
        <strain evidence="2 3">SVCO-16</strain>
    </source>
</reference>
<dbReference type="EMBL" id="NQVN01000004">
    <property type="protein sequence ID" value="PIO99653.1"/>
    <property type="molecule type" value="Genomic_DNA"/>
</dbReference>
<dbReference type="RefSeq" id="WP_100080352.1">
    <property type="nucleotide sequence ID" value="NZ_NQVN01000004.1"/>
</dbReference>
<proteinExistence type="predicted"/>
<comment type="caution">
    <text evidence="2">The sequence shown here is derived from an EMBL/GenBank/DDBJ whole genome shotgun (WGS) entry which is preliminary data.</text>
</comment>
<protein>
    <submittedName>
        <fullName evidence="2">Uncharacterized protein</fullName>
    </submittedName>
</protein>
<sequence length="121" mass="12856">MATNPPAISDDTPLRLADAVEIAFPMGGMTVSGLRSERDAGRLVVRRIAGKDFTTLADIRSMMDKCRVQPKAPGSTSEQGKALPRSGTSKTGKNSPALAALLTTIQEQKESLRATSAKKTR</sequence>